<dbReference type="GO" id="GO:0005886">
    <property type="term" value="C:plasma membrane"/>
    <property type="evidence" value="ECO:0007669"/>
    <property type="project" value="TreeGrafter"/>
</dbReference>
<dbReference type="SUPFAM" id="SSF55073">
    <property type="entry name" value="Nucleotide cyclase"/>
    <property type="match status" value="1"/>
</dbReference>
<protein>
    <submittedName>
        <fullName evidence="9">Atrial natriuretic peptide receptor 2</fullName>
    </submittedName>
</protein>
<evidence type="ECO:0000256" key="2">
    <source>
        <dbReference type="ARBA" id="ARBA00022692"/>
    </source>
</evidence>
<dbReference type="GO" id="GO:0000166">
    <property type="term" value="F:nucleotide binding"/>
    <property type="evidence" value="ECO:0007669"/>
    <property type="project" value="UniProtKB-KW"/>
</dbReference>
<evidence type="ECO:0000256" key="6">
    <source>
        <dbReference type="ARBA" id="ARBA00023239"/>
    </source>
</evidence>
<evidence type="ECO:0000313" key="9">
    <source>
        <dbReference type="EMBL" id="CAG2205367.1"/>
    </source>
</evidence>
<dbReference type="PANTHER" id="PTHR11920">
    <property type="entry name" value="GUANYLYL CYCLASE"/>
    <property type="match status" value="1"/>
</dbReference>
<feature type="domain" description="Guanylate cyclase" evidence="8">
    <location>
        <begin position="25"/>
        <end position="125"/>
    </location>
</feature>
<comment type="subcellular location">
    <subcellularLocation>
        <location evidence="1">Membrane</location>
    </subcellularLocation>
</comment>
<feature type="compositionally biased region" description="Basic and acidic residues" evidence="7">
    <location>
        <begin position="280"/>
        <end position="296"/>
    </location>
</feature>
<dbReference type="SMART" id="SM00044">
    <property type="entry name" value="CYCc"/>
    <property type="match status" value="1"/>
</dbReference>
<dbReference type="GO" id="GO:0001653">
    <property type="term" value="F:peptide receptor activity"/>
    <property type="evidence" value="ECO:0007669"/>
    <property type="project" value="TreeGrafter"/>
</dbReference>
<organism evidence="9 10">
    <name type="scientific">Mytilus edulis</name>
    <name type="common">Blue mussel</name>
    <dbReference type="NCBI Taxonomy" id="6550"/>
    <lineage>
        <taxon>Eukaryota</taxon>
        <taxon>Metazoa</taxon>
        <taxon>Spiralia</taxon>
        <taxon>Lophotrochozoa</taxon>
        <taxon>Mollusca</taxon>
        <taxon>Bivalvia</taxon>
        <taxon>Autobranchia</taxon>
        <taxon>Pteriomorphia</taxon>
        <taxon>Mytilida</taxon>
        <taxon>Mytiloidea</taxon>
        <taxon>Mytilidae</taxon>
        <taxon>Mytilinae</taxon>
        <taxon>Mytilus</taxon>
    </lineage>
</organism>
<feature type="compositionally biased region" description="Polar residues" evidence="7">
    <location>
        <begin position="270"/>
        <end position="279"/>
    </location>
</feature>
<dbReference type="PANTHER" id="PTHR11920:SF335">
    <property type="entry name" value="GUANYLATE CYCLASE"/>
    <property type="match status" value="1"/>
</dbReference>
<dbReference type="Proteomes" id="UP000683360">
    <property type="component" value="Unassembled WGS sequence"/>
</dbReference>
<dbReference type="Gene3D" id="3.30.70.1230">
    <property type="entry name" value="Nucleotide cyclase"/>
    <property type="match status" value="2"/>
</dbReference>
<dbReference type="AlphaFoldDB" id="A0A8S3RJV9"/>
<comment type="caution">
    <text evidence="9">The sequence shown here is derived from an EMBL/GenBank/DDBJ whole genome shotgun (WGS) entry which is preliminary data.</text>
</comment>
<keyword evidence="10" id="KW-1185">Reference proteome</keyword>
<dbReference type="GO" id="GO:0004383">
    <property type="term" value="F:guanylate cyclase activity"/>
    <property type="evidence" value="ECO:0007669"/>
    <property type="project" value="TreeGrafter"/>
</dbReference>
<gene>
    <name evidence="9" type="ORF">MEDL_19859</name>
</gene>
<dbReference type="OrthoDB" id="60033at2759"/>
<dbReference type="GO" id="GO:0004016">
    <property type="term" value="F:adenylate cyclase activity"/>
    <property type="evidence" value="ECO:0007669"/>
    <property type="project" value="TreeGrafter"/>
</dbReference>
<feature type="region of interest" description="Disordered" evidence="7">
    <location>
        <begin position="254"/>
        <end position="296"/>
    </location>
</feature>
<accession>A0A8S3RJV9</accession>
<evidence type="ECO:0000256" key="5">
    <source>
        <dbReference type="ARBA" id="ARBA00023136"/>
    </source>
</evidence>
<dbReference type="InterPro" id="IPR001054">
    <property type="entry name" value="A/G_cyclase"/>
</dbReference>
<proteinExistence type="predicted"/>
<evidence type="ECO:0000313" key="10">
    <source>
        <dbReference type="Proteomes" id="UP000683360"/>
    </source>
</evidence>
<keyword evidence="2" id="KW-0812">Transmembrane</keyword>
<dbReference type="PROSITE" id="PS50125">
    <property type="entry name" value="GUANYLATE_CYCLASE_2"/>
    <property type="match status" value="1"/>
</dbReference>
<reference evidence="9" key="1">
    <citation type="submission" date="2021-03" db="EMBL/GenBank/DDBJ databases">
        <authorList>
            <person name="Bekaert M."/>
        </authorList>
    </citation>
    <scope>NUCLEOTIDE SEQUENCE</scope>
</reference>
<keyword evidence="3" id="KW-0547">Nucleotide-binding</keyword>
<dbReference type="EMBL" id="CAJPWZ010001022">
    <property type="protein sequence ID" value="CAG2205367.1"/>
    <property type="molecule type" value="Genomic_DNA"/>
</dbReference>
<keyword evidence="5" id="KW-0472">Membrane</keyword>
<keyword evidence="4" id="KW-1133">Transmembrane helix</keyword>
<evidence type="ECO:0000256" key="4">
    <source>
        <dbReference type="ARBA" id="ARBA00022989"/>
    </source>
</evidence>
<evidence type="ECO:0000259" key="8">
    <source>
        <dbReference type="PROSITE" id="PS50125"/>
    </source>
</evidence>
<keyword evidence="9" id="KW-0675">Receptor</keyword>
<evidence type="ECO:0000256" key="1">
    <source>
        <dbReference type="ARBA" id="ARBA00004370"/>
    </source>
</evidence>
<evidence type="ECO:0000256" key="7">
    <source>
        <dbReference type="SAM" id="MobiDB-lite"/>
    </source>
</evidence>
<sequence>MVPRQVADMLKKKKKVDAEFFKMVTVCFSDMYGFDKLTVDLTPMEIVELLNALYNTVDDILDDFDVYKVETINDCYMVASGLPKRNKDRHAFEIAEFALNMLRTVSVMKVLSSNRSIQLRIGINSANKIHISYSTYQLLRKTKSFTIKKRGSVAVKGKGDMRTFWLMGKVEDFGTVEIEADLESNQQAIDITDMPGEIASVQQHTSGIYVMPGCSAKDEKSFGLNTSHGDVNKEDLPGEITTIESPTYSASLQYPMPGRQPQRRKPILKKTTTNPNIEVTNEKERELKAPDVREKI</sequence>
<dbReference type="InterPro" id="IPR029787">
    <property type="entry name" value="Nucleotide_cyclase"/>
</dbReference>
<name>A0A8S3RJV9_MYTED</name>
<dbReference type="CDD" id="cd07302">
    <property type="entry name" value="CHD"/>
    <property type="match status" value="1"/>
</dbReference>
<dbReference type="GO" id="GO:0035556">
    <property type="term" value="P:intracellular signal transduction"/>
    <property type="evidence" value="ECO:0007669"/>
    <property type="project" value="InterPro"/>
</dbReference>
<keyword evidence="6" id="KW-0456">Lyase</keyword>
<evidence type="ECO:0000256" key="3">
    <source>
        <dbReference type="ARBA" id="ARBA00022741"/>
    </source>
</evidence>
<dbReference type="Pfam" id="PF00211">
    <property type="entry name" value="Guanylate_cyc"/>
    <property type="match status" value="2"/>
</dbReference>
<dbReference type="InterPro" id="IPR050401">
    <property type="entry name" value="Cyclic_nucleotide_synthase"/>
</dbReference>
<dbReference type="GO" id="GO:0007168">
    <property type="term" value="P:receptor guanylyl cyclase signaling pathway"/>
    <property type="evidence" value="ECO:0007669"/>
    <property type="project" value="TreeGrafter"/>
</dbReference>